<feature type="transmembrane region" description="Helical" evidence="1">
    <location>
        <begin position="345"/>
        <end position="367"/>
    </location>
</feature>
<feature type="transmembrane region" description="Helical" evidence="1">
    <location>
        <begin position="379"/>
        <end position="405"/>
    </location>
</feature>
<organism evidence="3 4">
    <name type="scientific">Agarivorans gilvus</name>
    <dbReference type="NCBI Taxonomy" id="680279"/>
    <lineage>
        <taxon>Bacteria</taxon>
        <taxon>Pseudomonadati</taxon>
        <taxon>Pseudomonadota</taxon>
        <taxon>Gammaproteobacteria</taxon>
        <taxon>Alteromonadales</taxon>
        <taxon>Alteromonadaceae</taxon>
        <taxon>Agarivorans</taxon>
    </lineage>
</organism>
<dbReference type="Pfam" id="PF03616">
    <property type="entry name" value="Glt_symporter"/>
    <property type="match status" value="1"/>
</dbReference>
<feature type="transmembrane region" description="Helical" evidence="1">
    <location>
        <begin position="312"/>
        <end position="333"/>
    </location>
</feature>
<keyword evidence="1" id="KW-0813">Transport</keyword>
<dbReference type="Proteomes" id="UP000651977">
    <property type="component" value="Unassembled WGS sequence"/>
</dbReference>
<keyword evidence="1" id="KW-0029">Amino-acid transport</keyword>
<dbReference type="NCBIfam" id="TIGR00210">
    <property type="entry name" value="gltS"/>
    <property type="match status" value="1"/>
</dbReference>
<dbReference type="PANTHER" id="PTHR36178:SF1">
    <property type="entry name" value="SODIUM_GLUTAMATE SYMPORTER"/>
    <property type="match status" value="1"/>
</dbReference>
<feature type="transmembrane region" description="Helical" evidence="1">
    <location>
        <begin position="257"/>
        <end position="274"/>
    </location>
</feature>
<dbReference type="InterPro" id="IPR004445">
    <property type="entry name" value="GltS"/>
</dbReference>
<keyword evidence="1" id="KW-0812">Transmembrane</keyword>
<keyword evidence="1" id="KW-0406">Ion transport</keyword>
<keyword evidence="4" id="KW-1185">Reference proteome</keyword>
<evidence type="ECO:0000313" key="3">
    <source>
        <dbReference type="EMBL" id="GGB11988.1"/>
    </source>
</evidence>
<comment type="similarity">
    <text evidence="1">Belongs to the glutamate:Na(+) symporter (ESS) (TC 2.A.27) family.</text>
</comment>
<dbReference type="HAMAP" id="MF_02062">
    <property type="entry name" value="GltS"/>
    <property type="match status" value="1"/>
</dbReference>
<feature type="transmembrane region" description="Helical" evidence="1">
    <location>
        <begin position="161"/>
        <end position="180"/>
    </location>
</feature>
<keyword evidence="1" id="KW-0769">Symport</keyword>
<comment type="function">
    <text evidence="1">Catalyzes the sodium-dependent transport of glutamate.</text>
</comment>
<evidence type="ECO:0000256" key="1">
    <source>
        <dbReference type="HAMAP-Rule" id="MF_02062"/>
    </source>
</evidence>
<protein>
    <recommendedName>
        <fullName evidence="1 2">Sodium/glutamate symporter</fullName>
    </recommendedName>
</protein>
<evidence type="ECO:0000313" key="4">
    <source>
        <dbReference type="Proteomes" id="UP000651977"/>
    </source>
</evidence>
<dbReference type="RefSeq" id="WP_055733825.1">
    <property type="nucleotide sequence ID" value="NZ_BMDY01000016.1"/>
</dbReference>
<comment type="caution">
    <text evidence="3">The sequence shown here is derived from an EMBL/GenBank/DDBJ whole genome shotgun (WGS) entry which is preliminary data.</text>
</comment>
<feature type="transmembrane region" description="Helical" evidence="1">
    <location>
        <begin position="217"/>
        <end position="237"/>
    </location>
</feature>
<feature type="transmembrane region" description="Helical" evidence="1">
    <location>
        <begin position="96"/>
        <end position="118"/>
    </location>
</feature>
<evidence type="ECO:0000256" key="2">
    <source>
        <dbReference type="NCBIfam" id="TIGR00210"/>
    </source>
</evidence>
<feature type="transmembrane region" description="Helical" evidence="1">
    <location>
        <begin position="286"/>
        <end position="306"/>
    </location>
</feature>
<keyword evidence="1" id="KW-0915">Sodium</keyword>
<keyword evidence="1" id="KW-0739">Sodium transport</keyword>
<keyword evidence="1" id="KW-0997">Cell inner membrane</keyword>
<sequence>MDTVYQIGELESFLIALSVLFIGRIICHYVALLKKYNIPEPIVGGLVVAVGITLLKLQGIELRFSLPLQDTFMLMFFSTIGLAANYKLLMKGGAKVFVFLGIASVYIVLQNGLGVILASSLGLEPLMGLFAGSITLSGGHGTGAAWSQIFAEEYHIPTLEFAMAAATFGLVMGGIIGGPVGERLIKKDQLESPFSKGKNHHKTHPDLVTYSRKEEDLVTPTTVIEILFLMLVCVVLAKYTKQVEADLALAWLKMPDFVYALFFGVVIANISELSGRYHVNGECVDLLGTLSLSLFLSMTLMSLRLWEIFDLALPLLIILFCQTLMLALFASYVSYRFMGRDYDAAVMAGGHCGFGLGATPTAVMNMSALVSRNGPSPQAFMVVPIVGAFFIDIVNLIVLQVYIGFLT</sequence>
<feature type="transmembrane region" description="Helical" evidence="1">
    <location>
        <begin position="72"/>
        <end position="89"/>
    </location>
</feature>
<feature type="transmembrane region" description="Helical" evidence="1">
    <location>
        <begin position="12"/>
        <end position="30"/>
    </location>
</feature>
<keyword evidence="1" id="KW-1003">Cell membrane</keyword>
<dbReference type="EMBL" id="BMDY01000016">
    <property type="protein sequence ID" value="GGB11988.1"/>
    <property type="molecule type" value="Genomic_DNA"/>
</dbReference>
<accession>A0ABQ1I4F8</accession>
<gene>
    <name evidence="1 3" type="primary">gltS</name>
    <name evidence="3" type="ORF">GCM10007414_26870</name>
</gene>
<reference evidence="4" key="1">
    <citation type="journal article" date="2019" name="Int. J. Syst. Evol. Microbiol.">
        <title>The Global Catalogue of Microorganisms (GCM) 10K type strain sequencing project: providing services to taxonomists for standard genome sequencing and annotation.</title>
        <authorList>
            <consortium name="The Broad Institute Genomics Platform"/>
            <consortium name="The Broad Institute Genome Sequencing Center for Infectious Disease"/>
            <person name="Wu L."/>
            <person name="Ma J."/>
        </authorList>
    </citation>
    <scope>NUCLEOTIDE SEQUENCE [LARGE SCALE GENOMIC DNA]</scope>
    <source>
        <strain evidence="4">CGMCC 1.10131</strain>
    </source>
</reference>
<keyword evidence="1" id="KW-1133">Transmembrane helix</keyword>
<name>A0ABQ1I4F8_9ALTE</name>
<proteinExistence type="inferred from homology"/>
<dbReference type="PANTHER" id="PTHR36178">
    <property type="entry name" value="SLR0625 PROTEIN"/>
    <property type="match status" value="1"/>
</dbReference>
<keyword evidence="1" id="KW-0472">Membrane</keyword>
<comment type="subcellular location">
    <subcellularLocation>
        <location evidence="1">Cell inner membrane</location>
        <topology evidence="1">Multi-pass membrane protein</topology>
    </subcellularLocation>
</comment>